<dbReference type="SUPFAM" id="SSF52768">
    <property type="entry name" value="Arginase/deacetylase"/>
    <property type="match status" value="1"/>
</dbReference>
<evidence type="ECO:0000256" key="1">
    <source>
        <dbReference type="ARBA" id="ARBA00001947"/>
    </source>
</evidence>
<reference evidence="7 8" key="1">
    <citation type="submission" date="2019-02" db="EMBL/GenBank/DDBJ databases">
        <title>Prokaryotic population dynamics and viral predation in marine succession experiment using metagenomics: the confinement effect.</title>
        <authorList>
            <person name="Haro-Moreno J.M."/>
            <person name="Rodriguez-Valera F."/>
            <person name="Lopez-Perez M."/>
        </authorList>
    </citation>
    <scope>NUCLEOTIDE SEQUENCE [LARGE SCALE GENOMIC DNA]</scope>
    <source>
        <strain evidence="7">MED-G170</strain>
    </source>
</reference>
<dbReference type="InterPro" id="IPR000286">
    <property type="entry name" value="HDACs"/>
</dbReference>
<dbReference type="AlphaFoldDB" id="A0A520MD61"/>
<comment type="caution">
    <text evidence="7">The sequence shown here is derived from an EMBL/GenBank/DDBJ whole genome shotgun (WGS) entry which is preliminary data.</text>
</comment>
<keyword evidence="3" id="KW-0479">Metal-binding</keyword>
<keyword evidence="5" id="KW-0862">Zinc</keyword>
<evidence type="ECO:0000256" key="5">
    <source>
        <dbReference type="ARBA" id="ARBA00022833"/>
    </source>
</evidence>
<dbReference type="GO" id="GO:0046872">
    <property type="term" value="F:metal ion binding"/>
    <property type="evidence" value="ECO:0007669"/>
    <property type="project" value="UniProtKB-KW"/>
</dbReference>
<dbReference type="InterPro" id="IPR023696">
    <property type="entry name" value="Ureohydrolase_dom_sf"/>
</dbReference>
<dbReference type="PANTHER" id="PTHR10625">
    <property type="entry name" value="HISTONE DEACETYLASE HDAC1-RELATED"/>
    <property type="match status" value="1"/>
</dbReference>
<proteinExistence type="inferred from homology"/>
<keyword evidence="4" id="KW-0378">Hydrolase</keyword>
<dbReference type="InterPro" id="IPR037138">
    <property type="entry name" value="His_deacetylse_dom_sf"/>
</dbReference>
<dbReference type="GO" id="GO:0040029">
    <property type="term" value="P:epigenetic regulation of gene expression"/>
    <property type="evidence" value="ECO:0007669"/>
    <property type="project" value="TreeGrafter"/>
</dbReference>
<dbReference type="Proteomes" id="UP000315889">
    <property type="component" value="Unassembled WGS sequence"/>
</dbReference>
<evidence type="ECO:0000313" key="7">
    <source>
        <dbReference type="EMBL" id="RZO19158.1"/>
    </source>
</evidence>
<gene>
    <name evidence="7" type="ORF">EVB03_08765</name>
</gene>
<evidence type="ECO:0000313" key="8">
    <source>
        <dbReference type="Proteomes" id="UP000315889"/>
    </source>
</evidence>
<accession>A0A520MD61</accession>
<evidence type="ECO:0000256" key="4">
    <source>
        <dbReference type="ARBA" id="ARBA00022801"/>
    </source>
</evidence>
<dbReference type="CDD" id="cd10001">
    <property type="entry name" value="HDAC_classII_APAH"/>
    <property type="match status" value="1"/>
</dbReference>
<name>A0A520MD61_9GAMM</name>
<comment type="similarity">
    <text evidence="2">Belongs to the histone deacetylase family.</text>
</comment>
<dbReference type="Gene3D" id="3.40.800.20">
    <property type="entry name" value="Histone deacetylase domain"/>
    <property type="match status" value="1"/>
</dbReference>
<dbReference type="EMBL" id="SHBP01000017">
    <property type="protein sequence ID" value="RZO19158.1"/>
    <property type="molecule type" value="Genomic_DNA"/>
</dbReference>
<evidence type="ECO:0000259" key="6">
    <source>
        <dbReference type="Pfam" id="PF00850"/>
    </source>
</evidence>
<dbReference type="GO" id="GO:0016787">
    <property type="term" value="F:hydrolase activity"/>
    <property type="evidence" value="ECO:0007669"/>
    <property type="project" value="UniProtKB-KW"/>
</dbReference>
<sequence length="343" mass="37752">MKTIYSEQHRLRDAKTELHGGQLVTPFERPSRADTIIKAIGQSNLGDILEPETFAMDPIRAVHSDDFIAFLETAWQEWQDAGFTGEAIASSWPARRMQSRLPDFIDGKIGYYALAAETSITEGTWAAALASKDVALTGAKALLQGERGIFSLCRPPGHHAAIDMFGGYCFFNNAAIAAQYLLDQSAKRTAILDIDFHHGNGTQDIFYDRDDVLFCSLHGDPQQAFPYFLGYADETGSGKGLGYNLNYPMPRDTSFAQWQQSLTAALAELDEFSPQYLIVSLGVDTFENDPISFFKLTTADYFSTGAMIGGLSIPTLFVMEGGYDIDEVGINVLEVLKGFESVK</sequence>
<feature type="domain" description="Histone deacetylase" evidence="6">
    <location>
        <begin position="28"/>
        <end position="337"/>
    </location>
</feature>
<dbReference type="InterPro" id="IPR023801">
    <property type="entry name" value="His_deacetylse_dom"/>
</dbReference>
<dbReference type="Pfam" id="PF00850">
    <property type="entry name" value="Hist_deacetyl"/>
    <property type="match status" value="1"/>
</dbReference>
<dbReference type="GO" id="GO:0004407">
    <property type="term" value="F:histone deacetylase activity"/>
    <property type="evidence" value="ECO:0007669"/>
    <property type="project" value="TreeGrafter"/>
</dbReference>
<evidence type="ECO:0000256" key="2">
    <source>
        <dbReference type="ARBA" id="ARBA00005947"/>
    </source>
</evidence>
<protein>
    <submittedName>
        <fullName evidence="7">Histone deacetylase family protein</fullName>
    </submittedName>
</protein>
<dbReference type="PRINTS" id="PR01270">
    <property type="entry name" value="HDASUPER"/>
</dbReference>
<evidence type="ECO:0000256" key="3">
    <source>
        <dbReference type="ARBA" id="ARBA00022723"/>
    </source>
</evidence>
<dbReference type="PANTHER" id="PTHR10625:SF17">
    <property type="entry name" value="HISTONE DEACETYLASE 8"/>
    <property type="match status" value="1"/>
</dbReference>
<organism evidence="7 8">
    <name type="scientific">SAR92 clade bacterium</name>
    <dbReference type="NCBI Taxonomy" id="2315479"/>
    <lineage>
        <taxon>Bacteria</taxon>
        <taxon>Pseudomonadati</taxon>
        <taxon>Pseudomonadota</taxon>
        <taxon>Gammaproteobacteria</taxon>
        <taxon>Cellvibrionales</taxon>
        <taxon>Porticoccaceae</taxon>
        <taxon>SAR92 clade</taxon>
    </lineage>
</organism>
<comment type="cofactor">
    <cofactor evidence="1">
        <name>Zn(2+)</name>
        <dbReference type="ChEBI" id="CHEBI:29105"/>
    </cofactor>
</comment>